<organism evidence="2 3">
    <name type="scientific">Methanosarcina mazei LYC</name>
    <dbReference type="NCBI Taxonomy" id="1434114"/>
    <lineage>
        <taxon>Archaea</taxon>
        <taxon>Methanobacteriati</taxon>
        <taxon>Methanobacteriota</taxon>
        <taxon>Stenosarchaea group</taxon>
        <taxon>Methanomicrobia</taxon>
        <taxon>Methanosarcinales</taxon>
        <taxon>Methanosarcinaceae</taxon>
        <taxon>Methanosarcina</taxon>
    </lineage>
</organism>
<dbReference type="NCBIfam" id="NF045780">
    <property type="entry name" value="TrlF_fam_ATP"/>
    <property type="match status" value="1"/>
</dbReference>
<keyword evidence="1" id="KW-0175">Coiled coil</keyword>
<feature type="coiled-coil region" evidence="1">
    <location>
        <begin position="491"/>
        <end position="613"/>
    </location>
</feature>
<dbReference type="SUPFAM" id="SSF52540">
    <property type="entry name" value="P-loop containing nucleoside triphosphate hydrolases"/>
    <property type="match status" value="1"/>
</dbReference>
<dbReference type="AlphaFoldDB" id="A0A0E3RMA3"/>
<protein>
    <submittedName>
        <fullName evidence="2">PHP N-terminal domain protein</fullName>
    </submittedName>
</protein>
<dbReference type="Proteomes" id="UP000033063">
    <property type="component" value="Chromosome"/>
</dbReference>
<accession>A0A0E3RMA3</accession>
<dbReference type="InterPro" id="IPR054787">
    <property type="entry name" value="TrlF_ATPase"/>
</dbReference>
<dbReference type="PATRIC" id="fig|1434114.4.peg.1860"/>
<evidence type="ECO:0000313" key="2">
    <source>
        <dbReference type="EMBL" id="AKB68020.1"/>
    </source>
</evidence>
<dbReference type="Gene3D" id="3.40.50.300">
    <property type="entry name" value="P-loop containing nucleotide triphosphate hydrolases"/>
    <property type="match status" value="2"/>
</dbReference>
<evidence type="ECO:0000256" key="1">
    <source>
        <dbReference type="SAM" id="Coils"/>
    </source>
</evidence>
<dbReference type="RefSeq" id="WP_048040353.1">
    <property type="nucleotide sequence ID" value="NZ_CP009513.1"/>
</dbReference>
<dbReference type="HOGENOM" id="CLU_006611_0_0_2"/>
<dbReference type="InterPro" id="IPR027417">
    <property type="entry name" value="P-loop_NTPase"/>
</dbReference>
<reference evidence="2 3" key="1">
    <citation type="submission" date="2014-07" db="EMBL/GenBank/DDBJ databases">
        <title>Methanogenic archaea and the global carbon cycle.</title>
        <authorList>
            <person name="Henriksen J.R."/>
            <person name="Luke J."/>
            <person name="Reinhart S."/>
            <person name="Benedict M.N."/>
            <person name="Youngblut N.D."/>
            <person name="Metcalf M.E."/>
            <person name="Whitaker R.J."/>
            <person name="Metcalf W.W."/>
        </authorList>
    </citation>
    <scope>NUCLEOTIDE SEQUENCE [LARGE SCALE GENOMIC DNA]</scope>
    <source>
        <strain evidence="2 3">LYC</strain>
    </source>
</reference>
<dbReference type="GeneID" id="24877706"/>
<evidence type="ECO:0000313" key="3">
    <source>
        <dbReference type="Proteomes" id="UP000033063"/>
    </source>
</evidence>
<proteinExistence type="predicted"/>
<sequence length="1023" mass="117530">MSDLKYPYGSEWRKWDLHVHTPSSLIHSYPGPDPWESFIIDLETLPPEFKVIGINDYIFIDGYKRVLKEKAKGRLANIDLILPVIELRLDKFGGSSGHLSRVNYHIIFSNEVEPEIIEHQFLNALCSKYILSPQYDNIITCEKWAAIPTKRSLEDLGRLIIDSVPEEERCNFDIPLIEGFNNLCLSLDSVQSALKSHYFEGKYLTAVGKTEWADIKWNNHSIADKKNIINGAHFVFISAKNPEAWEQARRSLKDGGVNCRLLDCSDAHALSTASVKDRLGKCFTWIKADPTFQGLRQLLYEPEARVFVGDKPHAISHVVKNSTKYMSMIEFERTELAKDEEIWFSSNIPLNHGLVAIIGNKGNGKSALADILALLGNTHNSNFSFLNRDRFREPKTKLDGMFSASITWKSGLKFKKTLSEPVDQSAVELVKYIPQKYLESICSDLKESNKIQFDHELKEVIFSHVDDTSRLGKETLSELINYLTNEKEERISQLVNELKGINIKIVFLENQRTEEYRKGLVAQLEQLNNELKAHQEAKPIEIKKPEEDLQVKKEIEDAVNEISDLQRRESELSEEINCKKEILRKAILQIASAEKLLTRIDNLERQLSTFYNESSEDEIVLELDVKEVVTLKIDRQLVHNVKNGAETLKLEARTSLNEDYKDSLAAQIKTIRDQMKAKHLSLDESNRKYQSYLQQLKDWQRKHDEIIGSAENAASIKGMEAKLAALDDLPAQHKNLTTKRKNLVHEIFKAKEQLLEEYRKLYSPVQYFINKNSMSSEPDILQFFASITVDGFVDGLLEMINKGRKGSFQGEQEGRERLKELVLSNDFSTENGVQYFLECVQEHLEYDKRDGNNRKVLLRDQLRQQVEPEDLYDFLYGLNYLQPRFELRWQNKPLDQLSPGERGNLLLVFYLLIDKRDTPLIIDQPEENLDNQTIATMLVPAIKKAKESRQIIIVTHNPNLAVVCDADQIIHSQLDKTNGNRVIYTSGAIEDPKITKLIVDVLEGTKAAFDLRDAKYEVLERLH</sequence>
<gene>
    <name evidence="2" type="ORF">MSMAL_1477</name>
</gene>
<name>A0A0E3RMA3_METMZ</name>
<dbReference type="EMBL" id="CP009513">
    <property type="protein sequence ID" value="AKB68020.1"/>
    <property type="molecule type" value="Genomic_DNA"/>
</dbReference>